<comment type="caution">
    <text evidence="2">The sequence shown here is derived from an EMBL/GenBank/DDBJ whole genome shotgun (WGS) entry which is preliminary data.</text>
</comment>
<gene>
    <name evidence="2" type="ORF">FRX31_031718</name>
</gene>
<evidence type="ECO:0000313" key="2">
    <source>
        <dbReference type="EMBL" id="KAF5178690.1"/>
    </source>
</evidence>
<name>A0A7J6V350_THATH</name>
<sequence length="230" mass="26115">METLVAIINKDSRKRDLCELVDHHKEVEDDRSKRVKDEVNHLKISRPSSKKNSKQCRAQDEFLHLYFLYAVESDDHQEEAKLAKAYQTAGVLFEVLCAVNKNEKNEEVAPEIITAARNVQEMNEIYAPYNILPLDAAGASQPIMQFDEDREKVNLARFETVANHHFWCCVVNVEVAELSRSRTEKTAQEQKGQLFVLESDAFCSVCGRCTRLAMVYPEFPKVVGVAGHAG</sequence>
<dbReference type="Proteomes" id="UP000554482">
    <property type="component" value="Unassembled WGS sequence"/>
</dbReference>
<evidence type="ECO:0000313" key="3">
    <source>
        <dbReference type="Proteomes" id="UP000554482"/>
    </source>
</evidence>
<dbReference type="EMBL" id="JABWDY010039739">
    <property type="protein sequence ID" value="KAF5178690.1"/>
    <property type="molecule type" value="Genomic_DNA"/>
</dbReference>
<feature type="compositionally biased region" description="Basic and acidic residues" evidence="1">
    <location>
        <begin position="31"/>
        <end position="41"/>
    </location>
</feature>
<keyword evidence="3" id="KW-1185">Reference proteome</keyword>
<organism evidence="2 3">
    <name type="scientific">Thalictrum thalictroides</name>
    <name type="common">Rue-anemone</name>
    <name type="synonym">Anemone thalictroides</name>
    <dbReference type="NCBI Taxonomy" id="46969"/>
    <lineage>
        <taxon>Eukaryota</taxon>
        <taxon>Viridiplantae</taxon>
        <taxon>Streptophyta</taxon>
        <taxon>Embryophyta</taxon>
        <taxon>Tracheophyta</taxon>
        <taxon>Spermatophyta</taxon>
        <taxon>Magnoliopsida</taxon>
        <taxon>Ranunculales</taxon>
        <taxon>Ranunculaceae</taxon>
        <taxon>Thalictroideae</taxon>
        <taxon>Thalictrum</taxon>
    </lineage>
</organism>
<evidence type="ECO:0000256" key="1">
    <source>
        <dbReference type="SAM" id="MobiDB-lite"/>
    </source>
</evidence>
<feature type="region of interest" description="Disordered" evidence="1">
    <location>
        <begin position="31"/>
        <end position="53"/>
    </location>
</feature>
<protein>
    <submittedName>
        <fullName evidence="2">Callose synthase</fullName>
    </submittedName>
</protein>
<proteinExistence type="predicted"/>
<dbReference type="AlphaFoldDB" id="A0A7J6V350"/>
<accession>A0A7J6V350</accession>
<dbReference type="OrthoDB" id="1880850at2759"/>
<reference evidence="2 3" key="1">
    <citation type="submission" date="2020-06" db="EMBL/GenBank/DDBJ databases">
        <title>Transcriptomic and genomic resources for Thalictrum thalictroides and T. hernandezii: Facilitating candidate gene discovery in an emerging model plant lineage.</title>
        <authorList>
            <person name="Arias T."/>
            <person name="Riano-Pachon D.M."/>
            <person name="Di Stilio V.S."/>
        </authorList>
    </citation>
    <scope>NUCLEOTIDE SEQUENCE [LARGE SCALE GENOMIC DNA]</scope>
    <source>
        <strain evidence="3">cv. WT478/WT964</strain>
        <tissue evidence="2">Leaves</tissue>
    </source>
</reference>